<organism evidence="3 4">
    <name type="scientific">Thraustotheca clavata</name>
    <dbReference type="NCBI Taxonomy" id="74557"/>
    <lineage>
        <taxon>Eukaryota</taxon>
        <taxon>Sar</taxon>
        <taxon>Stramenopiles</taxon>
        <taxon>Oomycota</taxon>
        <taxon>Saprolegniomycetes</taxon>
        <taxon>Saprolegniales</taxon>
        <taxon>Achlyaceae</taxon>
        <taxon>Thraustotheca</taxon>
    </lineage>
</organism>
<feature type="compositionally biased region" description="Polar residues" evidence="1">
    <location>
        <begin position="438"/>
        <end position="455"/>
    </location>
</feature>
<keyword evidence="2" id="KW-0472">Membrane</keyword>
<evidence type="ECO:0000256" key="1">
    <source>
        <dbReference type="SAM" id="MobiDB-lite"/>
    </source>
</evidence>
<feature type="transmembrane region" description="Helical" evidence="2">
    <location>
        <begin position="251"/>
        <end position="272"/>
    </location>
</feature>
<feature type="compositionally biased region" description="Basic and acidic residues" evidence="1">
    <location>
        <begin position="460"/>
        <end position="474"/>
    </location>
</feature>
<comment type="caution">
    <text evidence="3">The sequence shown here is derived from an EMBL/GenBank/DDBJ whole genome shotgun (WGS) entry which is preliminary data.</text>
</comment>
<reference evidence="3 4" key="1">
    <citation type="journal article" date="2014" name="Genome Biol. Evol.">
        <title>The secreted proteins of Achlya hypogyna and Thraustotheca clavata identify the ancestral oomycete secretome and reveal gene acquisitions by horizontal gene transfer.</title>
        <authorList>
            <person name="Misner I."/>
            <person name="Blouin N."/>
            <person name="Leonard G."/>
            <person name="Richards T.A."/>
            <person name="Lane C.E."/>
        </authorList>
    </citation>
    <scope>NUCLEOTIDE SEQUENCE [LARGE SCALE GENOMIC DNA]</scope>
    <source>
        <strain evidence="3 4">ATCC 34112</strain>
    </source>
</reference>
<feature type="transmembrane region" description="Helical" evidence="2">
    <location>
        <begin position="165"/>
        <end position="183"/>
    </location>
</feature>
<feature type="transmembrane region" description="Helical" evidence="2">
    <location>
        <begin position="139"/>
        <end position="159"/>
    </location>
</feature>
<feature type="transmembrane region" description="Helical" evidence="2">
    <location>
        <begin position="224"/>
        <end position="244"/>
    </location>
</feature>
<evidence type="ECO:0008006" key="5">
    <source>
        <dbReference type="Google" id="ProtNLM"/>
    </source>
</evidence>
<sequence length="474" mass="53936">MDHTTGTRLFQATITYLRSQPMLTDKEIQDLHVLKEYVDRLHRFYRRRGSTASSKTSFLANTLRPVRRASSVSSTNGLMPTRAGDDSGLTTATIKGILAAVNPYIELTEYDINTSVFEKIFGQTVAFYWSLYKPGAGRIAVVAIIWLVFYSTPLEFMVFPMISQLIARLIATICIIWIVLYFWSQLNWRMTLEALSHFDSWFFITHALLYAVSLMALYDFDPVVIVYNMVGVLGFSAIIAYDAYPLYSRRTARYVLVIILLMLFAIMCQMSVRSTHLNRNLFIDVSYGLVHTNCTARNGTIPCEKYLTWGFNIYDFAFQRLQILAVYMVRNTYWAFRAPRYCVIIKSRVALEEVPVHGIAMSQSSQAPEVCRRNSLVRVSLIHQDSNANSIAAQIPPMPMEAFPLNTMLETSDASSPQRHLSVPKIAPISKTNSFRLQKAQRTNSNRLISSSTVVQPMIPEHDATNSDNERVDK</sequence>
<proteinExistence type="predicted"/>
<name>A0A1V9YVS9_9STRA</name>
<accession>A0A1V9YVS9</accession>
<dbReference type="EMBL" id="JNBS01002639">
    <property type="protein sequence ID" value="OQR89868.1"/>
    <property type="molecule type" value="Genomic_DNA"/>
</dbReference>
<gene>
    <name evidence="3" type="ORF">THRCLA_09534</name>
</gene>
<evidence type="ECO:0000313" key="3">
    <source>
        <dbReference type="EMBL" id="OQR89868.1"/>
    </source>
</evidence>
<keyword evidence="4" id="KW-1185">Reference proteome</keyword>
<dbReference type="Proteomes" id="UP000243217">
    <property type="component" value="Unassembled WGS sequence"/>
</dbReference>
<feature type="transmembrane region" description="Helical" evidence="2">
    <location>
        <begin position="195"/>
        <end position="218"/>
    </location>
</feature>
<feature type="region of interest" description="Disordered" evidence="1">
    <location>
        <begin position="438"/>
        <end position="474"/>
    </location>
</feature>
<dbReference type="AlphaFoldDB" id="A0A1V9YVS9"/>
<keyword evidence="2" id="KW-0812">Transmembrane</keyword>
<keyword evidence="2" id="KW-1133">Transmembrane helix</keyword>
<dbReference type="OrthoDB" id="72768at2759"/>
<evidence type="ECO:0000256" key="2">
    <source>
        <dbReference type="SAM" id="Phobius"/>
    </source>
</evidence>
<evidence type="ECO:0000313" key="4">
    <source>
        <dbReference type="Proteomes" id="UP000243217"/>
    </source>
</evidence>
<protein>
    <recommendedName>
        <fullName evidence="5">Transmembrane protein</fullName>
    </recommendedName>
</protein>